<evidence type="ECO:0000256" key="13">
    <source>
        <dbReference type="SAM" id="MobiDB-lite"/>
    </source>
</evidence>
<evidence type="ECO:0000256" key="1">
    <source>
        <dbReference type="ARBA" id="ARBA00010879"/>
    </source>
</evidence>
<dbReference type="SUPFAM" id="SSF56672">
    <property type="entry name" value="DNA/RNA polymerases"/>
    <property type="match status" value="1"/>
</dbReference>
<dbReference type="InterPro" id="IPR043502">
    <property type="entry name" value="DNA/RNA_pol_sf"/>
</dbReference>
<dbReference type="GO" id="GO:0015074">
    <property type="term" value="P:DNA integration"/>
    <property type="evidence" value="ECO:0007669"/>
    <property type="project" value="InterPro"/>
</dbReference>
<dbReference type="SMART" id="SM00343">
    <property type="entry name" value="ZnF_C2HC"/>
    <property type="match status" value="1"/>
</dbReference>
<evidence type="ECO:0000256" key="6">
    <source>
        <dbReference type="ARBA" id="ARBA00022722"/>
    </source>
</evidence>
<evidence type="ECO:0000256" key="3">
    <source>
        <dbReference type="ARBA" id="ARBA00012493"/>
    </source>
</evidence>
<dbReference type="FunFam" id="3.30.420.10:FF:000032">
    <property type="entry name" value="Retrovirus-related Pol polyprotein from transposon 297-like Protein"/>
    <property type="match status" value="1"/>
</dbReference>
<dbReference type="Pfam" id="PF00078">
    <property type="entry name" value="RVT_1"/>
    <property type="match status" value="1"/>
</dbReference>
<dbReference type="GO" id="GO:0003964">
    <property type="term" value="F:RNA-directed DNA polymerase activity"/>
    <property type="evidence" value="ECO:0007669"/>
    <property type="project" value="UniProtKB-KW"/>
</dbReference>
<feature type="compositionally biased region" description="Basic and acidic residues" evidence="13">
    <location>
        <begin position="513"/>
        <end position="524"/>
    </location>
</feature>
<dbReference type="EC" id="3.1.26.4" evidence="2"/>
<dbReference type="GO" id="GO:0008270">
    <property type="term" value="F:zinc ion binding"/>
    <property type="evidence" value="ECO:0007669"/>
    <property type="project" value="UniProtKB-KW"/>
</dbReference>
<dbReference type="InterPro" id="IPR021109">
    <property type="entry name" value="Peptidase_aspartic_dom_sf"/>
</dbReference>
<evidence type="ECO:0000256" key="11">
    <source>
        <dbReference type="PROSITE-ProRule" id="PRU00047"/>
    </source>
</evidence>
<dbReference type="Gene3D" id="2.40.70.10">
    <property type="entry name" value="Acid Proteases"/>
    <property type="match status" value="1"/>
</dbReference>
<dbReference type="Gene3D" id="1.10.4020.10">
    <property type="entry name" value="DNA breaking-rejoining enzymes"/>
    <property type="match status" value="1"/>
</dbReference>
<dbReference type="CDD" id="cd09274">
    <property type="entry name" value="RNase_HI_RT_Ty3"/>
    <property type="match status" value="1"/>
</dbReference>
<keyword evidence="9" id="KW-0695">RNA-directed DNA polymerase</keyword>
<keyword evidence="11" id="KW-0479">Metal-binding</keyword>
<dbReference type="InterPro" id="IPR003309">
    <property type="entry name" value="SCAN_dom"/>
</dbReference>
<evidence type="ECO:0000256" key="12">
    <source>
        <dbReference type="SAM" id="Coils"/>
    </source>
</evidence>
<evidence type="ECO:0000256" key="5">
    <source>
        <dbReference type="ARBA" id="ARBA00022695"/>
    </source>
</evidence>
<feature type="region of interest" description="Disordered" evidence="13">
    <location>
        <begin position="504"/>
        <end position="524"/>
    </location>
</feature>
<dbReference type="PANTHER" id="PTHR37984:SF5">
    <property type="entry name" value="PROTEIN NYNRIN-LIKE"/>
    <property type="match status" value="1"/>
</dbReference>
<dbReference type="SUPFAM" id="SSF47353">
    <property type="entry name" value="Retrovirus capsid dimerization domain-like"/>
    <property type="match status" value="1"/>
</dbReference>
<feature type="domain" description="CCHC-type" evidence="14">
    <location>
        <begin position="312"/>
        <end position="327"/>
    </location>
</feature>
<evidence type="ECO:0000256" key="7">
    <source>
        <dbReference type="ARBA" id="ARBA00022759"/>
    </source>
</evidence>
<organism evidence="18">
    <name type="scientific">Xenopus tropicalis</name>
    <name type="common">Western clawed frog</name>
    <name type="synonym">Silurana tropicalis</name>
    <dbReference type="NCBI Taxonomy" id="8364"/>
    <lineage>
        <taxon>Eukaryota</taxon>
        <taxon>Metazoa</taxon>
        <taxon>Chordata</taxon>
        <taxon>Craniata</taxon>
        <taxon>Vertebrata</taxon>
        <taxon>Euteleostomi</taxon>
        <taxon>Amphibia</taxon>
        <taxon>Batrachia</taxon>
        <taxon>Anura</taxon>
        <taxon>Pipoidea</taxon>
        <taxon>Pipidae</taxon>
        <taxon>Xenopodinae</taxon>
        <taxon>Xenopus</taxon>
        <taxon>Silurana</taxon>
    </lineage>
</organism>
<dbReference type="FunFam" id="3.10.20.370:FF:000001">
    <property type="entry name" value="Retrovirus-related Pol polyprotein from transposon 17.6-like protein"/>
    <property type="match status" value="1"/>
</dbReference>
<dbReference type="PROSITE" id="PS50878">
    <property type="entry name" value="RT_POL"/>
    <property type="match status" value="1"/>
</dbReference>
<keyword evidence="8" id="KW-0378">Hydrolase</keyword>
<dbReference type="InterPro" id="IPR050951">
    <property type="entry name" value="Retrovirus_Pol_polyprotein"/>
</dbReference>
<dbReference type="InterPro" id="IPR043128">
    <property type="entry name" value="Rev_trsase/Diguanyl_cyclase"/>
</dbReference>
<evidence type="ECO:0000259" key="17">
    <source>
        <dbReference type="PROSITE" id="PS50994"/>
    </source>
</evidence>
<comment type="similarity">
    <text evidence="1">Belongs to the beta type-B retroviral polymerase family. HERV class-II K(HML-2) pol subfamily.</text>
</comment>
<dbReference type="Pfam" id="PF22938">
    <property type="entry name" value="Integrase_p58_C"/>
    <property type="match status" value="1"/>
</dbReference>
<keyword evidence="6" id="KW-0540">Nuclease</keyword>
<dbReference type="InterPro" id="IPR041373">
    <property type="entry name" value="RT_RNaseH"/>
</dbReference>
<evidence type="ECO:0000256" key="8">
    <source>
        <dbReference type="ARBA" id="ARBA00022801"/>
    </source>
</evidence>
<reference evidence="18" key="1">
    <citation type="journal article" date="2010" name="Science">
        <title>The genome of the Western clawed frog Xenopus tropicalis.</title>
        <authorList>
            <person name="Hellsten U."/>
            <person name="Harland R.M."/>
            <person name="Gilchrist M.J."/>
            <person name="Hendrix D."/>
            <person name="Jurka J."/>
            <person name="Kapitonov V."/>
            <person name="Ovcharenko I."/>
            <person name="Putnam N.H."/>
            <person name="Shu S."/>
            <person name="Taher L."/>
            <person name="Blitz I.L."/>
            <person name="Blumberg B."/>
            <person name="Dichmann D.S."/>
            <person name="Dubchak I."/>
            <person name="Amaya E."/>
            <person name="Detter J.C."/>
            <person name="Fletcher R."/>
            <person name="Gerhard D.S."/>
            <person name="Goodstein D."/>
            <person name="Graves T."/>
            <person name="Grigoriev I.V."/>
            <person name="Grimwood J."/>
            <person name="Kawashima T."/>
            <person name="Lindquist E."/>
            <person name="Lucas S.M."/>
            <person name="Mead P.E."/>
            <person name="Mitros T."/>
            <person name="Ogino H."/>
            <person name="Ohta Y."/>
            <person name="Poliakov A.V."/>
            <person name="Pollet N."/>
            <person name="Robert J."/>
            <person name="Salamov A."/>
            <person name="Sater A.K."/>
            <person name="Schmutz J."/>
            <person name="Terry A."/>
            <person name="Vize P.D."/>
            <person name="Warren W.C."/>
            <person name="Wells D."/>
            <person name="Wills A."/>
            <person name="Wilson R.K."/>
            <person name="Zimmerman L.B."/>
            <person name="Zorn A.M."/>
            <person name="Grainger R."/>
            <person name="Grammer T."/>
            <person name="Khokha M.K."/>
            <person name="Richardson P.M."/>
            <person name="Rokhsar D.S."/>
        </authorList>
    </citation>
    <scope>NUCLEOTIDE SEQUENCE [LARGE SCALE GENOMIC DNA]</scope>
    <source>
        <strain evidence="18">Nigerian</strain>
    </source>
</reference>
<dbReference type="PROSITE" id="PS50804">
    <property type="entry name" value="SCAN_BOX"/>
    <property type="match status" value="1"/>
</dbReference>
<keyword evidence="11" id="KW-0863">Zinc-finger</keyword>
<dbReference type="InterPro" id="IPR018061">
    <property type="entry name" value="Retropepsins"/>
</dbReference>
<evidence type="ECO:0000256" key="10">
    <source>
        <dbReference type="ARBA" id="ARBA00039658"/>
    </source>
</evidence>
<dbReference type="Pfam" id="PF00098">
    <property type="entry name" value="zf-CCHC"/>
    <property type="match status" value="1"/>
</dbReference>
<dbReference type="InterPro" id="IPR012337">
    <property type="entry name" value="RNaseH-like_sf"/>
</dbReference>
<keyword evidence="12" id="KW-0175">Coiled coil</keyword>
<protein>
    <recommendedName>
        <fullName evidence="10">Gypsy retrotransposon integrase-like protein 1</fullName>
        <ecNumber evidence="3">2.7.7.49</ecNumber>
        <ecNumber evidence="2">3.1.26.4</ecNumber>
    </recommendedName>
</protein>
<dbReference type="PROSITE" id="PS50994">
    <property type="entry name" value="INTEGRASE"/>
    <property type="match status" value="1"/>
</dbReference>
<keyword evidence="5" id="KW-0548">Nucleotidyltransferase</keyword>
<dbReference type="Gene3D" id="1.10.340.70">
    <property type="match status" value="1"/>
</dbReference>
<dbReference type="InterPro" id="IPR000477">
    <property type="entry name" value="RT_dom"/>
</dbReference>
<dbReference type="CDD" id="cd01647">
    <property type="entry name" value="RT_LTR"/>
    <property type="match status" value="1"/>
</dbReference>
<dbReference type="InterPro" id="IPR036397">
    <property type="entry name" value="RNaseH_sf"/>
</dbReference>
<dbReference type="FunFam" id="3.30.70.270:FF:000020">
    <property type="entry name" value="Transposon Tf2-6 polyprotein-like Protein"/>
    <property type="match status" value="1"/>
</dbReference>
<evidence type="ECO:0000256" key="9">
    <source>
        <dbReference type="ARBA" id="ARBA00022918"/>
    </source>
</evidence>
<feature type="domain" description="Reverse transcriptase" evidence="16">
    <location>
        <begin position="1039"/>
        <end position="1217"/>
    </location>
</feature>
<dbReference type="GO" id="GO:0003676">
    <property type="term" value="F:nucleic acid binding"/>
    <property type="evidence" value="ECO:0007669"/>
    <property type="project" value="InterPro"/>
</dbReference>
<dbReference type="SUPFAM" id="SSF53098">
    <property type="entry name" value="Ribonuclease H-like"/>
    <property type="match status" value="1"/>
</dbReference>
<dbReference type="Pfam" id="PF17917">
    <property type="entry name" value="RT_RNaseH"/>
    <property type="match status" value="1"/>
</dbReference>
<dbReference type="CDD" id="cd00303">
    <property type="entry name" value="retropepsin_like"/>
    <property type="match status" value="1"/>
</dbReference>
<dbReference type="Pfam" id="PF17921">
    <property type="entry name" value="Integrase_H2C2"/>
    <property type="match status" value="1"/>
</dbReference>
<proteinExistence type="inferred from homology"/>
<evidence type="ECO:0000259" key="15">
    <source>
        <dbReference type="PROSITE" id="PS50804"/>
    </source>
</evidence>
<evidence type="ECO:0000259" key="14">
    <source>
        <dbReference type="PROSITE" id="PS50158"/>
    </source>
</evidence>
<dbReference type="InterPro" id="IPR001584">
    <property type="entry name" value="Integrase_cat-core"/>
</dbReference>
<dbReference type="Pfam" id="PF00077">
    <property type="entry name" value="RVP"/>
    <property type="match status" value="1"/>
</dbReference>
<dbReference type="Pfam" id="PF02023">
    <property type="entry name" value="SCAN"/>
    <property type="match status" value="1"/>
</dbReference>
<dbReference type="InterPro" id="IPR041588">
    <property type="entry name" value="Integrase_H2C2"/>
</dbReference>
<dbReference type="Ensembl" id="ENSXETT00000111754">
    <property type="protein sequence ID" value="ENSXETP00000106785"/>
    <property type="gene ID" value="ENSXETG00000042383"/>
</dbReference>
<reference evidence="18" key="2">
    <citation type="submission" date="2021-03" db="UniProtKB">
        <authorList>
            <consortium name="Ensembl"/>
        </authorList>
    </citation>
    <scope>IDENTIFICATION</scope>
</reference>
<name>A0A803JFU5_XENTR</name>
<dbReference type="Gene3D" id="3.30.70.270">
    <property type="match status" value="2"/>
</dbReference>
<dbReference type="InterPro" id="IPR001878">
    <property type="entry name" value="Znf_CCHC"/>
</dbReference>
<dbReference type="SUPFAM" id="SSF50630">
    <property type="entry name" value="Acid proteases"/>
    <property type="match status" value="1"/>
</dbReference>
<dbReference type="Gene3D" id="3.30.420.10">
    <property type="entry name" value="Ribonuclease H-like superfamily/Ribonuclease H"/>
    <property type="match status" value="1"/>
</dbReference>
<dbReference type="EC" id="2.7.7.49" evidence="3"/>
<dbReference type="InParanoid" id="A0A803JFU5"/>
<dbReference type="GO" id="GO:0004523">
    <property type="term" value="F:RNA-DNA hybrid ribonuclease activity"/>
    <property type="evidence" value="ECO:0007669"/>
    <property type="project" value="UniProtKB-EC"/>
</dbReference>
<accession>A0A803JFU5</accession>
<dbReference type="GeneTree" id="ENSGT01050000244855"/>
<dbReference type="FunFam" id="1.10.340.70:FF:000001">
    <property type="entry name" value="Retrovirus-related Pol polyprotein from transposon gypsy-like Protein"/>
    <property type="match status" value="1"/>
</dbReference>
<keyword evidence="7" id="KW-0255">Endonuclease</keyword>
<dbReference type="Gene3D" id="3.10.10.10">
    <property type="entry name" value="HIV Type 1 Reverse Transcriptase, subunit A, domain 1"/>
    <property type="match status" value="1"/>
</dbReference>
<evidence type="ECO:0000256" key="2">
    <source>
        <dbReference type="ARBA" id="ARBA00012180"/>
    </source>
</evidence>
<evidence type="ECO:0000256" key="4">
    <source>
        <dbReference type="ARBA" id="ARBA00022679"/>
    </source>
</evidence>
<feature type="coiled-coil region" evidence="12">
    <location>
        <begin position="51"/>
        <end position="86"/>
    </location>
</feature>
<dbReference type="InterPro" id="IPR036875">
    <property type="entry name" value="Znf_CCHC_sf"/>
</dbReference>
<evidence type="ECO:0000259" key="16">
    <source>
        <dbReference type="PROSITE" id="PS50878"/>
    </source>
</evidence>
<sequence length="1479" mass="167629">MEDVIKALIQSTAVQQETNRQTAQSVAALQQLVVQHGESVATLAKIQKESTETLVRQLAEVQAEAREEQQAAVQMVQQEIQALSEKVNANPVATQQANKLIRASHYLQKMAATDDVEAYLLAFERTAEREGWPAGEWASLLAPFLSGEPQKAYYDLEPAEASNYSKLEAEILARLGVTAAVRAQRFHSWSFVPDKAARSQMFDLIHLARKWLQPDINSAIHIVELLVMDRFLRALPASLRRWVSQSDPQNVDQLVALVERYIAAGELSNPPRAEWFYGTKILSHTRSGKTGSKLKDDGDQLGTRRQFDNTVKCFKCFEYGHMSKDCPLNVEPMQCDMSYRGKPHSLLTRKAGSEVVSCYAGKPQWCTIKVNGKEVQALLDSGSMVTLVTRSLVPQSKINHAKQVGVVCVHGDRQDYPTAQVTLSTPSGSMDYQVGVVPQLAYEVVLGRDFPYFLNLWAFVTYKSQESLRGTNDLEYAFPFADVQSDEVLRSEVGCKAPTPLQVLVGDNTSSDTEPRTSDEPERELADLEVSPVNFKSAQWEDPTLLEPRRNVQVTNGVRNNPDGSLSYPYFEVSNDLLYRVEKRGDDIHKQLLVPQAFRNTVLRLAHSHVLGGHLGVEKTKERVLRRFYWPGVFAAISNYCSSCPDCQCTAPQKAYRSPLVPLPIIDVPFDRIAMDLVGPLIKSARGHQYILVVVDYATRYPEAIPLRNTTAKSIAKELMFMFSRVGIPREILTDQGTPFMSRVTKELCKLLQIKHLRTSVYHPQSDGLVERFNKTLKTMLRRVIDKDGKNWDFLLPYLMFAIREVPQSSTGFSPFELLYGRHPRGLLDTVKETWEHETTPHRSVIEHVAQMQDRIEAIIPIVREHMLKAQEAQRNSYNRNARLRVFQPGDRVLVLVPTVENKFLATWQGPYEVIERVGVVNYKIRQPGRRKPEQIYHVNLLKPWKDREVLMATQSPDSPIDMKEAPEVNIADTLSTPQKREVREFVNRNKDVFSAMPGRTKIIEHDVITESGNRVHLKPYRIPEARREVVSREIKKMLELDVIEESQSEWSSPIVLVPKPNGEIRFCNDYRKVNAISKFDAYPMPRVDELIERLGKARYLTTIDLTKGYWQVPLTKQAREKTAFSTPDGLFQYKVLPFGLHGAPATFQRMMDRILKPHGRYAAAYLDDIVIHSTDWESHLAKVQAVVDSIRNAGLTANPAKCTIGLEEAKYLGFSIGRGLVKPQVTKVESIQNWPRPSTKKQVRTFLGLTSYYRRFIPDFATIASPLTDLTKAKAPVVVRWSTEAEEAFVKLKEALCAHPVLVAPDFRKGFIVQTDASDVGLGAVLSQEINGEEHPVYYLSRKLNSQERNYSIVEKECLAIKWALESLRYYLLGRQFRLITDHAPLTWMSQNKEKNARVTRWFLSLQPFSFTVEHRAGIKQGNADGLSRLYSLMSMVAHPSRAELGGGMCNKMAGLVVDGRYVSPRVLHSWYPGTWNN</sequence>
<evidence type="ECO:0000313" key="18">
    <source>
        <dbReference type="Ensembl" id="ENSXETP00000106785"/>
    </source>
</evidence>
<dbReference type="SMART" id="SM00431">
    <property type="entry name" value="SCAN"/>
    <property type="match status" value="1"/>
</dbReference>
<feature type="domain" description="Integrase catalytic" evidence="17">
    <location>
        <begin position="665"/>
        <end position="823"/>
    </location>
</feature>
<keyword evidence="4" id="KW-0808">Transferase</keyword>
<dbReference type="InterPro" id="IPR038269">
    <property type="entry name" value="SCAN_sf"/>
</dbReference>
<feature type="domain" description="SCAN box" evidence="15">
    <location>
        <begin position="184"/>
        <end position="259"/>
    </location>
</feature>
<dbReference type="Gene3D" id="4.10.60.10">
    <property type="entry name" value="Zinc finger, CCHC-type"/>
    <property type="match status" value="1"/>
</dbReference>
<dbReference type="InterPro" id="IPR054465">
    <property type="entry name" value="Integrase_p58-like_C"/>
</dbReference>
<dbReference type="Pfam" id="PF00665">
    <property type="entry name" value="rve"/>
    <property type="match status" value="1"/>
</dbReference>
<keyword evidence="11" id="KW-0862">Zinc</keyword>
<dbReference type="PANTHER" id="PTHR37984">
    <property type="entry name" value="PROTEIN CBG26694"/>
    <property type="match status" value="1"/>
</dbReference>
<dbReference type="SUPFAM" id="SSF57756">
    <property type="entry name" value="Retrovirus zinc finger-like domains"/>
    <property type="match status" value="1"/>
</dbReference>
<dbReference type="PROSITE" id="PS50158">
    <property type="entry name" value="ZF_CCHC"/>
    <property type="match status" value="1"/>
</dbReference>